<sequence length="114" mass="13376">MKLLVDQNISYRLLQLISNKYHEVHHVKHLDLINADDHDIFMFARKNNYDAVVTIDDDFVRLLHLFSIPPKVIWIRTGNCSTQFLADILLSKVQSISEFVKSDDFVLYEVFKPV</sequence>
<name>A0A9X1P5W0_9BACT</name>
<dbReference type="Proteomes" id="UP001139700">
    <property type="component" value="Unassembled WGS sequence"/>
</dbReference>
<accession>A0A9X1P5W0</accession>
<evidence type="ECO:0000259" key="1">
    <source>
        <dbReference type="Pfam" id="PF18480"/>
    </source>
</evidence>
<feature type="domain" description="DUF5615" evidence="1">
    <location>
        <begin position="1"/>
        <end position="107"/>
    </location>
</feature>
<organism evidence="2 3">
    <name type="scientific">Dyadobacter fanqingshengii</name>
    <dbReference type="NCBI Taxonomy" id="2906443"/>
    <lineage>
        <taxon>Bacteria</taxon>
        <taxon>Pseudomonadati</taxon>
        <taxon>Bacteroidota</taxon>
        <taxon>Cytophagia</taxon>
        <taxon>Cytophagales</taxon>
        <taxon>Spirosomataceae</taxon>
        <taxon>Dyadobacter</taxon>
    </lineage>
</organism>
<proteinExistence type="predicted"/>
<dbReference type="AlphaFoldDB" id="A0A9X1P5W0"/>
<comment type="caution">
    <text evidence="2">The sequence shown here is derived from an EMBL/GenBank/DDBJ whole genome shotgun (WGS) entry which is preliminary data.</text>
</comment>
<keyword evidence="3" id="KW-1185">Reference proteome</keyword>
<dbReference type="RefSeq" id="WP_234611862.1">
    <property type="nucleotide sequence ID" value="NZ_CP098806.1"/>
</dbReference>
<evidence type="ECO:0000313" key="2">
    <source>
        <dbReference type="EMBL" id="MCF0039399.1"/>
    </source>
</evidence>
<protein>
    <submittedName>
        <fullName evidence="2">DUF5615 family PIN-like protein</fullName>
    </submittedName>
</protein>
<dbReference type="InterPro" id="IPR041049">
    <property type="entry name" value="DUF5615"/>
</dbReference>
<dbReference type="EMBL" id="JAJTTA010000002">
    <property type="protein sequence ID" value="MCF0039399.1"/>
    <property type="molecule type" value="Genomic_DNA"/>
</dbReference>
<gene>
    <name evidence="2" type="ORF">LXM24_04815</name>
</gene>
<dbReference type="Pfam" id="PF18480">
    <property type="entry name" value="DUF5615"/>
    <property type="match status" value="1"/>
</dbReference>
<evidence type="ECO:0000313" key="3">
    <source>
        <dbReference type="Proteomes" id="UP001139700"/>
    </source>
</evidence>
<reference evidence="2" key="1">
    <citation type="submission" date="2021-12" db="EMBL/GenBank/DDBJ databases">
        <title>Novel species in genus Dyadobacter.</title>
        <authorList>
            <person name="Ma C."/>
        </authorList>
    </citation>
    <scope>NUCLEOTIDE SEQUENCE</scope>
    <source>
        <strain evidence="2">CY399</strain>
    </source>
</reference>